<proteinExistence type="predicted"/>
<keyword evidence="2" id="KW-1185">Reference proteome</keyword>
<comment type="caution">
    <text evidence="1">The sequence shown here is derived from an EMBL/GenBank/DDBJ whole genome shotgun (WGS) entry which is preliminary data.</text>
</comment>
<dbReference type="InParanoid" id="A0A259U1Z2"/>
<organism evidence="1 2">
    <name type="scientific">Rubricoccus marinus</name>
    <dbReference type="NCBI Taxonomy" id="716817"/>
    <lineage>
        <taxon>Bacteria</taxon>
        <taxon>Pseudomonadati</taxon>
        <taxon>Rhodothermota</taxon>
        <taxon>Rhodothermia</taxon>
        <taxon>Rhodothermales</taxon>
        <taxon>Rubricoccaceae</taxon>
        <taxon>Rubricoccus</taxon>
    </lineage>
</organism>
<evidence type="ECO:0000313" key="2">
    <source>
        <dbReference type="Proteomes" id="UP000216446"/>
    </source>
</evidence>
<dbReference type="RefSeq" id="WP_094550030.1">
    <property type="nucleotide sequence ID" value="NZ_MQWB01000001.1"/>
</dbReference>
<evidence type="ECO:0000313" key="1">
    <source>
        <dbReference type="EMBL" id="OZC04019.1"/>
    </source>
</evidence>
<dbReference type="EMBL" id="MQWB01000001">
    <property type="protein sequence ID" value="OZC04019.1"/>
    <property type="molecule type" value="Genomic_DNA"/>
</dbReference>
<dbReference type="AlphaFoldDB" id="A0A259U1Z2"/>
<name>A0A259U1Z2_9BACT</name>
<dbReference type="OrthoDB" id="1532408at2"/>
<dbReference type="Proteomes" id="UP000216446">
    <property type="component" value="Unassembled WGS sequence"/>
</dbReference>
<protein>
    <submittedName>
        <fullName evidence="1">Uncharacterized protein</fullName>
    </submittedName>
</protein>
<accession>A0A259U1Z2</accession>
<sequence length="378" mass="39641">MPRTAPLSASDFDALHTSHDAPEAAPECSYCGAEDAPLFPVHGETLCRACLRELEAERAADYLASAPSHATYSVARRAQSERFDPKTAHIVARFLTRPEADQLSRILRESEPDAVFTTFASPLADQMEAALAPEAITPEARAVAASGSEAREGLEAPAVAGAVADGAVFARLTREDAVEADAADVYAHWVATGATFPLGLKMERSEAYSVRAGASSLRIPSKLSGVSGLQGRIATAAAHVEASGAAPLPTVLHVTPEGDGQPSRIAVLAAPHGDNRDETRARRGAVLVGYIQQKHAAWLGPLLRASGAGTVTREGTPVRVRITAVTGGTAERTTRGVNVEILGVANAVRGLWREAEREMIEEEAYASGSRAAVEAAMV</sequence>
<gene>
    <name evidence="1" type="ORF">BSZ36_14125</name>
</gene>
<reference evidence="1 2" key="1">
    <citation type="submission" date="2016-11" db="EMBL/GenBank/DDBJ databases">
        <title>Study of marine rhodopsin-containing bacteria.</title>
        <authorList>
            <person name="Yoshizawa S."/>
            <person name="Kumagai Y."/>
            <person name="Kogure K."/>
        </authorList>
    </citation>
    <scope>NUCLEOTIDE SEQUENCE [LARGE SCALE GENOMIC DNA]</scope>
    <source>
        <strain evidence="1 2">SG-29</strain>
    </source>
</reference>